<dbReference type="PANTHER" id="PTHR33713:SF11">
    <property type="entry name" value="PREVENT-HOST-DEATH FAMILY PROTEIN"/>
    <property type="match status" value="1"/>
</dbReference>
<dbReference type="NCBIfam" id="TIGR01552">
    <property type="entry name" value="phd_fam"/>
    <property type="match status" value="1"/>
</dbReference>
<dbReference type="Pfam" id="PF02604">
    <property type="entry name" value="PhdYeFM_antitox"/>
    <property type="match status" value="1"/>
</dbReference>
<comment type="function">
    <text evidence="2">Antitoxin component of a type II toxin-antitoxin (TA) system.</text>
</comment>
<keyword evidence="4" id="KW-1185">Reference proteome</keyword>
<protein>
    <recommendedName>
        <fullName evidence="2">Antitoxin</fullName>
    </recommendedName>
</protein>
<comment type="similarity">
    <text evidence="1 2">Belongs to the phD/YefM antitoxin family.</text>
</comment>
<organism evidence="3 4">
    <name type="scientific">Geobacter metallireducens (strain ATCC 53774 / DSM 7210 / GS-15)</name>
    <dbReference type="NCBI Taxonomy" id="269799"/>
    <lineage>
        <taxon>Bacteria</taxon>
        <taxon>Pseudomonadati</taxon>
        <taxon>Thermodesulfobacteriota</taxon>
        <taxon>Desulfuromonadia</taxon>
        <taxon>Geobacterales</taxon>
        <taxon>Geobacteraceae</taxon>
        <taxon>Geobacter</taxon>
    </lineage>
</organism>
<dbReference type="Gene3D" id="3.40.1620.10">
    <property type="entry name" value="YefM-like domain"/>
    <property type="match status" value="1"/>
</dbReference>
<dbReference type="KEGG" id="gme:Gmet_0678"/>
<dbReference type="STRING" id="269799.Gmet_0678"/>
<evidence type="ECO:0000256" key="1">
    <source>
        <dbReference type="ARBA" id="ARBA00009981"/>
    </source>
</evidence>
<reference evidence="3 4" key="2">
    <citation type="journal article" date="2009" name="BMC Microbiol.">
        <title>The genome sequence of Geobacter metallireducens: features of metabolism, physiology and regulation common and dissimilar to Geobacter sulfurreducens.</title>
        <authorList>
            <person name="Aklujkar M."/>
            <person name="Krushkal J."/>
            <person name="DiBartolo G."/>
            <person name="Lapidus A."/>
            <person name="Land M.L."/>
            <person name="Lovley D.R."/>
        </authorList>
    </citation>
    <scope>NUCLEOTIDE SEQUENCE [LARGE SCALE GENOMIC DNA]</scope>
    <source>
        <strain evidence="4">ATCC 53774 / DSM 7210 / GS-15</strain>
    </source>
</reference>
<evidence type="ECO:0000313" key="3">
    <source>
        <dbReference type="EMBL" id="ABB30920.1"/>
    </source>
</evidence>
<dbReference type="SUPFAM" id="SSF143120">
    <property type="entry name" value="YefM-like"/>
    <property type="match status" value="1"/>
</dbReference>
<dbReference type="HOGENOM" id="CLU_166037_3_2_7"/>
<gene>
    <name evidence="3" type="ordered locus">Gmet_0678</name>
</gene>
<evidence type="ECO:0000256" key="2">
    <source>
        <dbReference type="RuleBase" id="RU362080"/>
    </source>
</evidence>
<name>Q39XV4_GEOMG</name>
<evidence type="ECO:0000313" key="4">
    <source>
        <dbReference type="Proteomes" id="UP000007073"/>
    </source>
</evidence>
<dbReference type="InterPro" id="IPR051405">
    <property type="entry name" value="phD/YefM_antitoxin"/>
</dbReference>
<dbReference type="RefSeq" id="WP_004514069.1">
    <property type="nucleotide sequence ID" value="NC_007517.1"/>
</dbReference>
<reference evidence="3 4" key="1">
    <citation type="submission" date="2005-10" db="EMBL/GenBank/DDBJ databases">
        <title>Complete sequence of Geobacter metallireducens GS-15.</title>
        <authorList>
            <consortium name="US DOE Joint Genome Institute"/>
            <person name="Copeland A."/>
            <person name="Lucas S."/>
            <person name="Lapidus A."/>
            <person name="Barry K."/>
            <person name="Detter J.C."/>
            <person name="Glavina T."/>
            <person name="Hammon N."/>
            <person name="Israni S."/>
            <person name="Pitluck S."/>
            <person name="Di Bartolo G."/>
            <person name="Chain P."/>
            <person name="Schmutz J."/>
            <person name="Larimer F."/>
            <person name="Land M."/>
            <person name="Kyrpides N."/>
            <person name="Ivanova N."/>
            <person name="Richardson P."/>
        </authorList>
    </citation>
    <scope>NUCLEOTIDE SEQUENCE [LARGE SCALE GENOMIC DNA]</scope>
    <source>
        <strain evidence="4">ATCC 53774 / DSM 7210 / GS-15</strain>
    </source>
</reference>
<accession>Q39XV4</accession>
<dbReference type="EMBL" id="CP000148">
    <property type="protein sequence ID" value="ABB30920.1"/>
    <property type="molecule type" value="Genomic_DNA"/>
</dbReference>
<proteinExistence type="inferred from homology"/>
<dbReference type="AlphaFoldDB" id="Q39XV4"/>
<dbReference type="eggNOG" id="COG2161">
    <property type="taxonomic scope" value="Bacteria"/>
</dbReference>
<dbReference type="InterPro" id="IPR036165">
    <property type="entry name" value="YefM-like_sf"/>
</dbReference>
<sequence>MKINEDIRPVTYLKSRAADLLAQVNETHRPVIITQNGEARAVLQDPESYEQMRAAIGLLKLVAQGEEDVRAGRVSEQDEIFARLERKLRNGAKGDSDAP</sequence>
<dbReference type="Proteomes" id="UP000007073">
    <property type="component" value="Chromosome"/>
</dbReference>
<dbReference type="PANTHER" id="PTHR33713">
    <property type="entry name" value="ANTITOXIN YAFN-RELATED"/>
    <property type="match status" value="1"/>
</dbReference>
<dbReference type="InterPro" id="IPR006442">
    <property type="entry name" value="Antitoxin_Phd/YefM"/>
</dbReference>